<dbReference type="GO" id="GO:0046474">
    <property type="term" value="P:glycerophospholipid biosynthetic process"/>
    <property type="evidence" value="ECO:0007669"/>
    <property type="project" value="TreeGrafter"/>
</dbReference>
<dbReference type="InterPro" id="IPR006353">
    <property type="entry name" value="HAD-SF_hydro_IIA_CECR5"/>
</dbReference>
<dbReference type="NCBIfam" id="TIGR01456">
    <property type="entry name" value="CECR5"/>
    <property type="match status" value="1"/>
</dbReference>
<dbReference type="GO" id="GO:0005739">
    <property type="term" value="C:mitochondrion"/>
    <property type="evidence" value="ECO:0007669"/>
    <property type="project" value="TreeGrafter"/>
</dbReference>
<dbReference type="InterPro" id="IPR006357">
    <property type="entry name" value="HAD-SF_hydro_IIA"/>
</dbReference>
<dbReference type="InterPro" id="IPR050324">
    <property type="entry name" value="CDP-alcohol_PTase-I"/>
</dbReference>
<organism evidence="1 2">
    <name type="scientific">Debaryomyces fabryi</name>
    <dbReference type="NCBI Taxonomy" id="58627"/>
    <lineage>
        <taxon>Eukaryota</taxon>
        <taxon>Fungi</taxon>
        <taxon>Dikarya</taxon>
        <taxon>Ascomycota</taxon>
        <taxon>Saccharomycotina</taxon>
        <taxon>Pichiomycetes</taxon>
        <taxon>Debaryomycetaceae</taxon>
        <taxon>Debaryomyces</taxon>
    </lineage>
</organism>
<dbReference type="Pfam" id="PF13344">
    <property type="entry name" value="Hydrolase_6"/>
    <property type="match status" value="1"/>
</dbReference>
<dbReference type="Pfam" id="PF13242">
    <property type="entry name" value="Hydrolase_like"/>
    <property type="match status" value="1"/>
</dbReference>
<dbReference type="InterPro" id="IPR036412">
    <property type="entry name" value="HAD-like_sf"/>
</dbReference>
<dbReference type="NCBIfam" id="TIGR01460">
    <property type="entry name" value="HAD-SF-IIA"/>
    <property type="match status" value="1"/>
</dbReference>
<dbReference type="PANTHER" id="PTHR14269:SF57">
    <property type="entry name" value="SUPERFAMILY HYDROLASE, PUTATIVE (AFU_ORTHOLOGUE AFUA_2G02580)-RELATED"/>
    <property type="match status" value="1"/>
</dbReference>
<evidence type="ECO:0008006" key="3">
    <source>
        <dbReference type="Google" id="ProtNLM"/>
    </source>
</evidence>
<evidence type="ECO:0000313" key="2">
    <source>
        <dbReference type="Proteomes" id="UP000054251"/>
    </source>
</evidence>
<protein>
    <recommendedName>
        <fullName evidence="3">TIGR01456 family HAD hydrolase</fullName>
    </recommendedName>
</protein>
<evidence type="ECO:0000313" key="1">
    <source>
        <dbReference type="EMBL" id="KSA00463.1"/>
    </source>
</evidence>
<reference evidence="1 2" key="1">
    <citation type="submission" date="2015-11" db="EMBL/GenBank/DDBJ databases">
        <title>The genome of Debaryomyces fabryi.</title>
        <authorList>
            <person name="Tafer H."/>
            <person name="Lopandic K."/>
        </authorList>
    </citation>
    <scope>NUCLEOTIDE SEQUENCE [LARGE SCALE GENOMIC DNA]</scope>
    <source>
        <strain evidence="1 2">CBS 789</strain>
    </source>
</reference>
<name>A0A0V1PWX5_9ASCO</name>
<keyword evidence="2" id="KW-1185">Reference proteome</keyword>
<dbReference type="OrthoDB" id="10251048at2759"/>
<dbReference type="InterPro" id="IPR023214">
    <property type="entry name" value="HAD_sf"/>
</dbReference>
<dbReference type="RefSeq" id="XP_015466565.1">
    <property type="nucleotide sequence ID" value="XM_015612619.1"/>
</dbReference>
<sequence>MLLVRSPINTVKPLNRCLHGATRRFFQRSDIAFVFDIDGVLLRGSKPLPTAKPALELLNKYKIPFILLTNGGGVTESSRASFLSSSIGVPISPLQIVQSHTPMKAFAHNNQFDRVLVVGGDRDNARKCASEYGFKDVIMPVDIVNADPSISAHHRITPEEFECALSPEKLNIEKPVSAILVFNDSRDMGTDIQIILDLLNSENGVIGTKRSNVSTKDKQKPSIPIVFSNNDFLWANDYKLPRFGQGALRIMIEALYKEVNGLKENEKLQSEILGKPFPVQYDFAHNVLIDWNNKLSENKTDEKYQVLPKLNEKPTNSPFKRIYMIGDNPASDILGANINGWESLLLRTGVYKDEDWDTIVAKPSGGVHDDVLESIRFALNENSVM</sequence>
<dbReference type="GeneID" id="26840799"/>
<dbReference type="AlphaFoldDB" id="A0A0V1PWX5"/>
<gene>
    <name evidence="1" type="ORF">AC631_03790</name>
</gene>
<dbReference type="Proteomes" id="UP000054251">
    <property type="component" value="Unassembled WGS sequence"/>
</dbReference>
<dbReference type="Gene3D" id="3.40.50.1000">
    <property type="entry name" value="HAD superfamily/HAD-like"/>
    <property type="match status" value="2"/>
</dbReference>
<dbReference type="EMBL" id="LMYN01000087">
    <property type="protein sequence ID" value="KSA00463.1"/>
    <property type="molecule type" value="Genomic_DNA"/>
</dbReference>
<proteinExistence type="predicted"/>
<dbReference type="SUPFAM" id="SSF56784">
    <property type="entry name" value="HAD-like"/>
    <property type="match status" value="1"/>
</dbReference>
<dbReference type="PANTHER" id="PTHR14269">
    <property type="entry name" value="CDP-DIACYLGLYCEROL--GLYCEROL-3-PHOSPHATE 3-PHOSPHATIDYLTRANSFERASE-RELATED"/>
    <property type="match status" value="1"/>
</dbReference>
<comment type="caution">
    <text evidence="1">The sequence shown here is derived from an EMBL/GenBank/DDBJ whole genome shotgun (WGS) entry which is preliminary data.</text>
</comment>
<accession>A0A0V1PWX5</accession>